<gene>
    <name evidence="1" type="ORF">MM415A01032_0006</name>
</gene>
<sequence length="63" mass="6973">MTKQEGIRPEWHEPDTPFTGGHWAVWVKTWASTGISGESPDDAPISCAICGRFYVAVDPLIKE</sequence>
<proteinExistence type="predicted"/>
<accession>A0A6M3KAJ7</accession>
<evidence type="ECO:0000313" key="1">
    <source>
        <dbReference type="EMBL" id="QJA78674.1"/>
    </source>
</evidence>
<name>A0A6M3KAJ7_9ZZZZ</name>
<dbReference type="AlphaFoldDB" id="A0A6M3KAJ7"/>
<reference evidence="1" key="1">
    <citation type="submission" date="2020-03" db="EMBL/GenBank/DDBJ databases">
        <title>The deep terrestrial virosphere.</title>
        <authorList>
            <person name="Holmfeldt K."/>
            <person name="Nilsson E."/>
            <person name="Simone D."/>
            <person name="Lopez-Fernandez M."/>
            <person name="Wu X."/>
            <person name="de Brujin I."/>
            <person name="Lundin D."/>
            <person name="Andersson A."/>
            <person name="Bertilsson S."/>
            <person name="Dopson M."/>
        </authorList>
    </citation>
    <scope>NUCLEOTIDE SEQUENCE</scope>
    <source>
        <strain evidence="1">MM415A01032</strain>
    </source>
</reference>
<protein>
    <submittedName>
        <fullName evidence="1">Uncharacterized protein</fullName>
    </submittedName>
</protein>
<dbReference type="EMBL" id="MT142348">
    <property type="protein sequence ID" value="QJA78674.1"/>
    <property type="molecule type" value="Genomic_DNA"/>
</dbReference>
<organism evidence="1">
    <name type="scientific">viral metagenome</name>
    <dbReference type="NCBI Taxonomy" id="1070528"/>
    <lineage>
        <taxon>unclassified sequences</taxon>
        <taxon>metagenomes</taxon>
        <taxon>organismal metagenomes</taxon>
    </lineage>
</organism>